<evidence type="ECO:0000256" key="3">
    <source>
        <dbReference type="SAM" id="SignalP"/>
    </source>
</evidence>
<keyword evidence="1" id="KW-0378">Hydrolase</keyword>
<keyword evidence="2" id="KW-0720">Serine protease</keyword>
<organism evidence="5 6">
    <name type="scientific">Stenotrophomonas tumulicola</name>
    <dbReference type="NCBI Taxonomy" id="1685415"/>
    <lineage>
        <taxon>Bacteria</taxon>
        <taxon>Pseudomonadati</taxon>
        <taxon>Pseudomonadota</taxon>
        <taxon>Gammaproteobacteria</taxon>
        <taxon>Lysobacterales</taxon>
        <taxon>Lysobacteraceae</taxon>
        <taxon>Stenotrophomonas</taxon>
    </lineage>
</organism>
<keyword evidence="6" id="KW-1185">Reference proteome</keyword>
<feature type="domain" description="Peptidase S9 prolyl oligopeptidase catalytic" evidence="4">
    <location>
        <begin position="463"/>
        <end position="663"/>
    </location>
</feature>
<comment type="caution">
    <text evidence="5">The sequence shown here is derived from an EMBL/GenBank/DDBJ whole genome shotgun (WGS) entry which is preliminary data.</text>
</comment>
<dbReference type="PANTHER" id="PTHR42776:SF27">
    <property type="entry name" value="DIPEPTIDYL PEPTIDASE FAMILY MEMBER 6"/>
    <property type="match status" value="1"/>
</dbReference>
<dbReference type="Gene3D" id="2.120.10.30">
    <property type="entry name" value="TolB, C-terminal domain"/>
    <property type="match status" value="2"/>
</dbReference>
<proteinExistence type="predicted"/>
<keyword evidence="3" id="KW-0732">Signal</keyword>
<dbReference type="InterPro" id="IPR001375">
    <property type="entry name" value="Peptidase_S9_cat"/>
</dbReference>
<dbReference type="AlphaFoldDB" id="A0A7W3FM48"/>
<reference evidence="5 6" key="1">
    <citation type="submission" date="2020-08" db="EMBL/GenBank/DDBJ databases">
        <title>Stenotrophomonas tumulicola JCM 30961.</title>
        <authorList>
            <person name="Deng Y."/>
        </authorList>
    </citation>
    <scope>NUCLEOTIDE SEQUENCE [LARGE SCALE GENOMIC DNA]</scope>
    <source>
        <strain evidence="5 6">JCM 30961</strain>
    </source>
</reference>
<dbReference type="SUPFAM" id="SSF53474">
    <property type="entry name" value="alpha/beta-Hydrolases"/>
    <property type="match status" value="1"/>
</dbReference>
<dbReference type="EMBL" id="JACGXS010000004">
    <property type="protein sequence ID" value="MBA8682106.1"/>
    <property type="molecule type" value="Genomic_DNA"/>
</dbReference>
<dbReference type="InterPro" id="IPR011042">
    <property type="entry name" value="6-blade_b-propeller_TolB-like"/>
</dbReference>
<keyword evidence="2" id="KW-0645">Protease</keyword>
<evidence type="ECO:0000313" key="5">
    <source>
        <dbReference type="EMBL" id="MBA8682106.1"/>
    </source>
</evidence>
<evidence type="ECO:0000256" key="1">
    <source>
        <dbReference type="ARBA" id="ARBA00022801"/>
    </source>
</evidence>
<dbReference type="SUPFAM" id="SSF69322">
    <property type="entry name" value="Tricorn protease domain 2"/>
    <property type="match status" value="1"/>
</dbReference>
<dbReference type="Gene3D" id="3.40.50.1820">
    <property type="entry name" value="alpha/beta hydrolase"/>
    <property type="match status" value="1"/>
</dbReference>
<feature type="signal peptide" evidence="3">
    <location>
        <begin position="1"/>
        <end position="21"/>
    </location>
</feature>
<sequence length="668" mass="72976">MPTLHRILACLLLTTTLPAFAAAGAASRVPVVPTPEQIMALRVVGDPQIDRAGQWIAYTVGTPQAQGKPPRSRVWRVPATGKGTPYELQAPDAASDEHPRWSADGRYLDFISNRPLPTTEATSGLAAGQVWRVDAHGHAATLLTRASGDVSAFELSPDGTRIAYLMTDRTDAATTAAREARDDAVQVEHTVQFSRVWLRDLRGGDTRVLTPPGMQVHDLAWSPDGRTLALRVSDGTTLNDYWYRSRVMLFDADNGAPGPVLEPRASAHALQWSPDGTRLLYGHLGEHGMVADITVHAIDSGHRVVLGADWNGTLWRARWQDDRSVVGLGQRGVRGTFLRLDAATGGWKEVARPQVPFASFTTSPGGRSAYLGIRDDQPAEVWTLDGGKLAARTDHHPEVAGWAHGRVRELEWTSSRDGLHITGLLVTPPGWTPGTPLPTLVQGHGGPAWAWWSGWLGSWHDWAQLLATHGYAVFLPNPRGSEGGGHAFAEVARNDWGGADFQDILDGLDMLEKEGVVDPQRLAMGGWSYGGYMSAWAVTHSDRFRTAIVGAGVIDIGAMALTTDTPDYLPGYFGDPVTQRAAYDARSPIRYADRVKVPVLILHGEQDKRVPLSQGDMFHRALKFNGTPVEMVTYPRGPHWFFETAHGRDVQQRVLDWLDSQLGVERTD</sequence>
<gene>
    <name evidence="5" type="ORF">H4O11_09840</name>
</gene>
<dbReference type="PANTHER" id="PTHR42776">
    <property type="entry name" value="SERINE PEPTIDASE S9 FAMILY MEMBER"/>
    <property type="match status" value="1"/>
</dbReference>
<protein>
    <submittedName>
        <fullName evidence="5">S9 family peptidase</fullName>
    </submittedName>
</protein>
<dbReference type="GO" id="GO:0006508">
    <property type="term" value="P:proteolysis"/>
    <property type="evidence" value="ECO:0007669"/>
    <property type="project" value="InterPro"/>
</dbReference>
<evidence type="ECO:0000259" key="4">
    <source>
        <dbReference type="Pfam" id="PF00326"/>
    </source>
</evidence>
<dbReference type="InterPro" id="IPR029058">
    <property type="entry name" value="AB_hydrolase_fold"/>
</dbReference>
<dbReference type="GO" id="GO:0004252">
    <property type="term" value="F:serine-type endopeptidase activity"/>
    <property type="evidence" value="ECO:0007669"/>
    <property type="project" value="TreeGrafter"/>
</dbReference>
<dbReference type="Proteomes" id="UP000547058">
    <property type="component" value="Unassembled WGS sequence"/>
</dbReference>
<feature type="chain" id="PRO_5031130727" evidence="3">
    <location>
        <begin position="22"/>
        <end position="668"/>
    </location>
</feature>
<dbReference type="Pfam" id="PF00326">
    <property type="entry name" value="Peptidase_S9"/>
    <property type="match status" value="1"/>
</dbReference>
<evidence type="ECO:0000313" key="6">
    <source>
        <dbReference type="Proteomes" id="UP000547058"/>
    </source>
</evidence>
<accession>A0A7W3FM48</accession>
<dbReference type="Pfam" id="PF07676">
    <property type="entry name" value="PD40"/>
    <property type="match status" value="1"/>
</dbReference>
<evidence type="ECO:0000256" key="2">
    <source>
        <dbReference type="ARBA" id="ARBA00022825"/>
    </source>
</evidence>
<dbReference type="InterPro" id="IPR011659">
    <property type="entry name" value="WD40"/>
</dbReference>
<name>A0A7W3FM48_9GAMM</name>